<comment type="caution">
    <text evidence="1">The sequence shown here is derived from an EMBL/GenBank/DDBJ whole genome shotgun (WGS) entry which is preliminary data.</text>
</comment>
<accession>A0ABR0NBG5</accession>
<keyword evidence="2" id="KW-1185">Reference proteome</keyword>
<name>A0ABR0NBG5_GOSAR</name>
<organism evidence="1 2">
    <name type="scientific">Gossypium arboreum</name>
    <name type="common">Tree cotton</name>
    <name type="synonym">Gossypium nanking</name>
    <dbReference type="NCBI Taxonomy" id="29729"/>
    <lineage>
        <taxon>Eukaryota</taxon>
        <taxon>Viridiplantae</taxon>
        <taxon>Streptophyta</taxon>
        <taxon>Embryophyta</taxon>
        <taxon>Tracheophyta</taxon>
        <taxon>Spermatophyta</taxon>
        <taxon>Magnoliopsida</taxon>
        <taxon>eudicotyledons</taxon>
        <taxon>Gunneridae</taxon>
        <taxon>Pentapetalae</taxon>
        <taxon>rosids</taxon>
        <taxon>malvids</taxon>
        <taxon>Malvales</taxon>
        <taxon>Malvaceae</taxon>
        <taxon>Malvoideae</taxon>
        <taxon>Gossypium</taxon>
    </lineage>
</organism>
<evidence type="ECO:0000313" key="1">
    <source>
        <dbReference type="EMBL" id="KAK5792350.1"/>
    </source>
</evidence>
<evidence type="ECO:0000313" key="2">
    <source>
        <dbReference type="Proteomes" id="UP001358586"/>
    </source>
</evidence>
<reference evidence="1 2" key="1">
    <citation type="submission" date="2023-03" db="EMBL/GenBank/DDBJ databases">
        <title>WGS of Gossypium arboreum.</title>
        <authorList>
            <person name="Yu D."/>
        </authorList>
    </citation>
    <scope>NUCLEOTIDE SEQUENCE [LARGE SCALE GENOMIC DNA]</scope>
    <source>
        <tissue evidence="1">Leaf</tissue>
    </source>
</reference>
<dbReference type="Proteomes" id="UP001358586">
    <property type="component" value="Chromosome 10"/>
</dbReference>
<dbReference type="EMBL" id="JARKNE010000010">
    <property type="protein sequence ID" value="KAK5792350.1"/>
    <property type="molecule type" value="Genomic_DNA"/>
</dbReference>
<protein>
    <submittedName>
        <fullName evidence="1">Uncharacterized protein</fullName>
    </submittedName>
</protein>
<proteinExistence type="predicted"/>
<sequence length="82" mass="9436">MGIKPWMYWNVFEEIDKQVEDIGVVSFVNAFRKASRKVDTLTKAGSEKSNMFMAYRKCNLGVLVSRLVHYLDDTPLGNIHII</sequence>
<gene>
    <name evidence="1" type="ORF">PVK06_033464</name>
</gene>